<dbReference type="RefSeq" id="WP_168050383.1">
    <property type="nucleotide sequence ID" value="NZ_JAATJR010000004.1"/>
</dbReference>
<protein>
    <submittedName>
        <fullName evidence="2">MOSC domain-containing protein</fullName>
    </submittedName>
</protein>
<dbReference type="InterPro" id="IPR005302">
    <property type="entry name" value="MoCF_Sase_C"/>
</dbReference>
<dbReference type="Pfam" id="PF03476">
    <property type="entry name" value="MOSC_N"/>
    <property type="match status" value="1"/>
</dbReference>
<keyword evidence="3" id="KW-1185">Reference proteome</keyword>
<gene>
    <name evidence="2" type="ORF">HB662_13735</name>
</gene>
<dbReference type="Pfam" id="PF03473">
    <property type="entry name" value="MOSC"/>
    <property type="match status" value="1"/>
</dbReference>
<name>A0ABX1F0L7_9PROT</name>
<evidence type="ECO:0000313" key="3">
    <source>
        <dbReference type="Proteomes" id="UP000765160"/>
    </source>
</evidence>
<dbReference type="InterPro" id="IPR005303">
    <property type="entry name" value="MOCOS_middle"/>
</dbReference>
<dbReference type="SUPFAM" id="SSF50800">
    <property type="entry name" value="PK beta-barrel domain-like"/>
    <property type="match status" value="1"/>
</dbReference>
<evidence type="ECO:0000259" key="1">
    <source>
        <dbReference type="PROSITE" id="PS51340"/>
    </source>
</evidence>
<dbReference type="InterPro" id="IPR011037">
    <property type="entry name" value="Pyrv_Knase-like_insert_dom_sf"/>
</dbReference>
<comment type="caution">
    <text evidence="2">The sequence shown here is derived from an EMBL/GenBank/DDBJ whole genome shotgun (WGS) entry which is preliminary data.</text>
</comment>
<reference evidence="2 3" key="1">
    <citation type="submission" date="2020-03" db="EMBL/GenBank/DDBJ databases">
        <title>Roseomonas selenitidurans sp. nov. isolated from soil.</title>
        <authorList>
            <person name="Liu H."/>
        </authorList>
    </citation>
    <scope>NUCLEOTIDE SEQUENCE [LARGE SCALE GENOMIC DNA]</scope>
    <source>
        <strain evidence="2 3">JCM 15073</strain>
    </source>
</reference>
<dbReference type="Gene3D" id="2.40.33.20">
    <property type="entry name" value="PK beta-barrel domain-like"/>
    <property type="match status" value="1"/>
</dbReference>
<organism evidence="2 3">
    <name type="scientific">Falsiroseomonas frigidaquae</name>
    <dbReference type="NCBI Taxonomy" id="487318"/>
    <lineage>
        <taxon>Bacteria</taxon>
        <taxon>Pseudomonadati</taxon>
        <taxon>Pseudomonadota</taxon>
        <taxon>Alphaproteobacteria</taxon>
        <taxon>Acetobacterales</taxon>
        <taxon>Roseomonadaceae</taxon>
        <taxon>Falsiroseomonas</taxon>
    </lineage>
</organism>
<feature type="domain" description="MOSC" evidence="1">
    <location>
        <begin position="56"/>
        <end position="233"/>
    </location>
</feature>
<dbReference type="Proteomes" id="UP000765160">
    <property type="component" value="Unassembled WGS sequence"/>
</dbReference>
<sequence>MTLAGTVLGIARFPVKSMAGESLPEAELRWTGLAGDRQYAFVQQGHHGRFPWLTGRDLSGMVRYRPRFVTPEDTRNSAVQVAAPDGADFDLRDPALADRLSADSGKPSQLIQMGRGVFDAMPVSVITTASLAMLDSLHGAALDARRFRINILVDSDAPDTEWAGRMLEFGGGARLLVADPAPRCAMVTICPDTAQRDAGVLRSVAQHFGGNLGMYAAAARLGMIRVGDPVRLLA</sequence>
<dbReference type="PROSITE" id="PS51340">
    <property type="entry name" value="MOSC"/>
    <property type="match status" value="1"/>
</dbReference>
<evidence type="ECO:0000313" key="2">
    <source>
        <dbReference type="EMBL" id="NKE45847.1"/>
    </source>
</evidence>
<proteinExistence type="predicted"/>
<accession>A0ABX1F0L7</accession>
<dbReference type="EMBL" id="JAAVTX010000004">
    <property type="protein sequence ID" value="NKE45847.1"/>
    <property type="molecule type" value="Genomic_DNA"/>
</dbReference>